<dbReference type="RefSeq" id="WP_241713287.1">
    <property type="nucleotide sequence ID" value="NZ_JALBUF010000003.1"/>
</dbReference>
<accession>A0A9X1VC25</accession>
<dbReference type="EMBL" id="JALBUF010000003">
    <property type="protein sequence ID" value="MCI0183262.1"/>
    <property type="molecule type" value="Genomic_DNA"/>
</dbReference>
<name>A0A9X1VC25_9BACL</name>
<keyword evidence="2" id="KW-1185">Reference proteome</keyword>
<reference evidence="1" key="1">
    <citation type="submission" date="2022-03" db="EMBL/GenBank/DDBJ databases">
        <title>Draft Genome Sequence of Firmicute Strain S0AB, a Heterotrophic Iron/Sulfur-Oxidizing Extreme Acidophile.</title>
        <authorList>
            <person name="Vergara E."/>
            <person name="Pakostova E."/>
            <person name="Johnson D.B."/>
            <person name="Holmes D.S."/>
        </authorList>
    </citation>
    <scope>NUCLEOTIDE SEQUENCE</scope>
    <source>
        <strain evidence="1">S0AB</strain>
    </source>
</reference>
<protein>
    <submittedName>
        <fullName evidence="1">Uncharacterized protein</fullName>
    </submittedName>
</protein>
<dbReference type="Proteomes" id="UP001139263">
    <property type="component" value="Unassembled WGS sequence"/>
</dbReference>
<evidence type="ECO:0000313" key="2">
    <source>
        <dbReference type="Proteomes" id="UP001139263"/>
    </source>
</evidence>
<dbReference type="AlphaFoldDB" id="A0A9X1VC25"/>
<gene>
    <name evidence="1" type="ORF">MM817_01533</name>
</gene>
<evidence type="ECO:0000313" key="1">
    <source>
        <dbReference type="EMBL" id="MCI0183262.1"/>
    </source>
</evidence>
<proteinExistence type="predicted"/>
<sequence>MSDAPAHSILCPKCGGTLFREEKIVELNSSVMVTRGMSVPSQVNKVTYQYACIACGHIIDEHFSGHLKVE</sequence>
<organism evidence="1 2">
    <name type="scientific">Sulfoacidibacillus ferrooxidans</name>
    <dbReference type="NCBI Taxonomy" id="2005001"/>
    <lineage>
        <taxon>Bacteria</taxon>
        <taxon>Bacillati</taxon>
        <taxon>Bacillota</taxon>
        <taxon>Bacilli</taxon>
        <taxon>Bacillales</taxon>
        <taxon>Alicyclobacillaceae</taxon>
        <taxon>Sulfoacidibacillus</taxon>
    </lineage>
</organism>
<comment type="caution">
    <text evidence="1">The sequence shown here is derived from an EMBL/GenBank/DDBJ whole genome shotgun (WGS) entry which is preliminary data.</text>
</comment>